<proteinExistence type="predicted"/>
<dbReference type="Proteomes" id="UP000245884">
    <property type="component" value="Unassembled WGS sequence"/>
</dbReference>
<dbReference type="InterPro" id="IPR051057">
    <property type="entry name" value="PI-PLC_domain"/>
</dbReference>
<gene>
    <name evidence="2" type="ORF">BDZ90DRAFT_207049</name>
</gene>
<reference evidence="2 3" key="1">
    <citation type="journal article" date="2018" name="Mol. Biol. Evol.">
        <title>Broad Genomic Sampling Reveals a Smut Pathogenic Ancestry of the Fungal Clade Ustilaginomycotina.</title>
        <authorList>
            <person name="Kijpornyongpan T."/>
            <person name="Mondo S.J."/>
            <person name="Barry K."/>
            <person name="Sandor L."/>
            <person name="Lee J."/>
            <person name="Lipzen A."/>
            <person name="Pangilinan J."/>
            <person name="LaButti K."/>
            <person name="Hainaut M."/>
            <person name="Henrissat B."/>
            <person name="Grigoriev I.V."/>
            <person name="Spatafora J.W."/>
            <person name="Aime M.C."/>
        </authorList>
    </citation>
    <scope>NUCLEOTIDE SEQUENCE [LARGE SCALE GENOMIC DNA]</scope>
    <source>
        <strain evidence="2 3">MCA 5214</strain>
    </source>
</reference>
<organism evidence="2 3">
    <name type="scientific">Jaminaea rosea</name>
    <dbReference type="NCBI Taxonomy" id="1569628"/>
    <lineage>
        <taxon>Eukaryota</taxon>
        <taxon>Fungi</taxon>
        <taxon>Dikarya</taxon>
        <taxon>Basidiomycota</taxon>
        <taxon>Ustilaginomycotina</taxon>
        <taxon>Exobasidiomycetes</taxon>
        <taxon>Microstromatales</taxon>
        <taxon>Microstromatales incertae sedis</taxon>
        <taxon>Jaminaea</taxon>
    </lineage>
</organism>
<protein>
    <recommendedName>
        <fullName evidence="4">PLC-like phosphodiesterase</fullName>
    </recommendedName>
</protein>
<dbReference type="EMBL" id="KZ819663">
    <property type="protein sequence ID" value="PWN29566.1"/>
    <property type="molecule type" value="Genomic_DNA"/>
</dbReference>
<dbReference type="GO" id="GO:0008081">
    <property type="term" value="F:phosphoric diester hydrolase activity"/>
    <property type="evidence" value="ECO:0007669"/>
    <property type="project" value="InterPro"/>
</dbReference>
<dbReference type="PANTHER" id="PTHR13593:SF140">
    <property type="entry name" value="PLC-LIKE PHOSPHODIESTERASE"/>
    <property type="match status" value="1"/>
</dbReference>
<feature type="non-terminal residue" evidence="2">
    <location>
        <position position="319"/>
    </location>
</feature>
<evidence type="ECO:0000313" key="3">
    <source>
        <dbReference type="Proteomes" id="UP000245884"/>
    </source>
</evidence>
<name>A0A316UW94_9BASI</name>
<evidence type="ECO:0008006" key="4">
    <source>
        <dbReference type="Google" id="ProtNLM"/>
    </source>
</evidence>
<dbReference type="GeneID" id="37025797"/>
<dbReference type="AlphaFoldDB" id="A0A316UW94"/>
<sequence length="319" mass="33767">SLTSRATTCNGHSELCERLYSNVTYIGAHNSYGIAQGTSNSFANQAQPITTQLNDGIRLLQAQAHKSSNESAMGAGIDLCHTNCQLFQGGALEYWLGQIKTWVDSNPNEVLSLLIVNSDDLPASTYAQAFESTGLINKMYAPTSPSSSGGVSKSSWPTLGSMIDSGKTVVAYLDNGADVSSVPYLLPEFSNMWENPYDQTSVPFNCSIDRSGNGEDTSNQMYLINHNLDSELLGGLGTYPNVGALYSTNSKASVLQDADNCASMHQSAYPTFVLVDYYDRPRNDVFAAAASMNGVSFSNSSASGSSSSSSSSGSNGSSS</sequence>
<dbReference type="RefSeq" id="XP_025364178.1">
    <property type="nucleotide sequence ID" value="XM_025503974.1"/>
</dbReference>
<feature type="region of interest" description="Disordered" evidence="1">
    <location>
        <begin position="297"/>
        <end position="319"/>
    </location>
</feature>
<dbReference type="InterPro" id="IPR017946">
    <property type="entry name" value="PLC-like_Pdiesterase_TIM-brl"/>
</dbReference>
<dbReference type="GO" id="GO:0006629">
    <property type="term" value="P:lipid metabolic process"/>
    <property type="evidence" value="ECO:0007669"/>
    <property type="project" value="InterPro"/>
</dbReference>
<keyword evidence="3" id="KW-1185">Reference proteome</keyword>
<dbReference type="Pfam" id="PF26146">
    <property type="entry name" value="PI-PLC_X"/>
    <property type="match status" value="1"/>
</dbReference>
<accession>A0A316UW94</accession>
<dbReference type="OrthoDB" id="7984201at2759"/>
<dbReference type="PANTHER" id="PTHR13593">
    <property type="match status" value="1"/>
</dbReference>
<dbReference type="SUPFAM" id="SSF51695">
    <property type="entry name" value="PLC-like phosphodiesterases"/>
    <property type="match status" value="1"/>
</dbReference>
<feature type="non-terminal residue" evidence="2">
    <location>
        <position position="1"/>
    </location>
</feature>
<dbReference type="STRING" id="1569628.A0A316UW94"/>
<evidence type="ECO:0000256" key="1">
    <source>
        <dbReference type="SAM" id="MobiDB-lite"/>
    </source>
</evidence>
<dbReference type="Gene3D" id="3.20.20.190">
    <property type="entry name" value="Phosphatidylinositol (PI) phosphodiesterase"/>
    <property type="match status" value="1"/>
</dbReference>
<evidence type="ECO:0000313" key="2">
    <source>
        <dbReference type="EMBL" id="PWN29566.1"/>
    </source>
</evidence>